<gene>
    <name evidence="1" type="ORF">GCM10009741_53110</name>
</gene>
<dbReference type="Proteomes" id="UP001500363">
    <property type="component" value="Unassembled WGS sequence"/>
</dbReference>
<keyword evidence="2" id="KW-1185">Reference proteome</keyword>
<evidence type="ECO:0000313" key="2">
    <source>
        <dbReference type="Proteomes" id="UP001500363"/>
    </source>
</evidence>
<organism evidence="1 2">
    <name type="scientific">Kribbella lupini</name>
    <dbReference type="NCBI Taxonomy" id="291602"/>
    <lineage>
        <taxon>Bacteria</taxon>
        <taxon>Bacillati</taxon>
        <taxon>Actinomycetota</taxon>
        <taxon>Actinomycetes</taxon>
        <taxon>Propionibacteriales</taxon>
        <taxon>Kribbellaceae</taxon>
        <taxon>Kribbella</taxon>
    </lineage>
</organism>
<accession>A0ABP4MFY9</accession>
<proteinExistence type="predicted"/>
<reference evidence="2" key="1">
    <citation type="journal article" date="2019" name="Int. J. Syst. Evol. Microbiol.">
        <title>The Global Catalogue of Microorganisms (GCM) 10K type strain sequencing project: providing services to taxonomists for standard genome sequencing and annotation.</title>
        <authorList>
            <consortium name="The Broad Institute Genomics Platform"/>
            <consortium name="The Broad Institute Genome Sequencing Center for Infectious Disease"/>
            <person name="Wu L."/>
            <person name="Ma J."/>
        </authorList>
    </citation>
    <scope>NUCLEOTIDE SEQUENCE [LARGE SCALE GENOMIC DNA]</scope>
    <source>
        <strain evidence="2">JCM 14303</strain>
    </source>
</reference>
<dbReference type="EMBL" id="BAAANC010000003">
    <property type="protein sequence ID" value="GAA1543220.1"/>
    <property type="molecule type" value="Genomic_DNA"/>
</dbReference>
<evidence type="ECO:0000313" key="1">
    <source>
        <dbReference type="EMBL" id="GAA1543220.1"/>
    </source>
</evidence>
<comment type="caution">
    <text evidence="1">The sequence shown here is derived from an EMBL/GenBank/DDBJ whole genome shotgun (WGS) entry which is preliminary data.</text>
</comment>
<name>A0ABP4MFY9_9ACTN</name>
<sequence>MLCCLASAQTTCTFVTFTARAEALCAPTTVNNATAPTSALDLFSIRVPLSVPVTMQSPDR</sequence>
<protein>
    <submittedName>
        <fullName evidence="1">Uncharacterized protein</fullName>
    </submittedName>
</protein>